<name>A0A0B2SB50_GLYSO</name>
<accession>A0A0B2SB50</accession>
<dbReference type="InterPro" id="IPR050898">
    <property type="entry name" value="Plant_acyltransferase"/>
</dbReference>
<dbReference type="SMR" id="A0A0B2SB50"/>
<dbReference type="Gramene" id="XM_028340866.1">
    <property type="protein sequence ID" value="XP_028196667.1"/>
    <property type="gene ID" value="LOC114381604"/>
</dbReference>
<keyword evidence="2" id="KW-0012">Acyltransferase</keyword>
<dbReference type="InterPro" id="IPR023213">
    <property type="entry name" value="CAT-like_dom_sf"/>
</dbReference>
<sequence>MAHQNAILTVENKDVTFIKPSKPTPTTILSLSSIDNAPDNDFFMQSLHVYRWENHNSPNTPKLGPAKLIKVALSEALFYYYPLAGKLVRHADGKFRINCNSEGVPFIEAICNCSLSSIHYLDCNDVEIGKHFAIDFPSEDEFGNQYPLVFKVTKFLCGGFTLVMGLSHAILDGTGQSQFLRAVAELASGKAEPSVKPVWERERLVGTYTSQPMQNPMDNASFAVSPFLPTTDYSHECSKVDSESITRLKTSLMKESDNKESMKKKGFTTFETLAAYIWRSRTRAMKLSYDRKTLLVMTVGLRPHLLNPLPDGYYGNTIMDAFVTLTVRELNELPLLEVVKLIRESKEVAFSDDYIRHSIDSMHTKPMEYYYERGGITFITDWRHLGLLEKVDFGWKEPVNTMPVPSDMYGLIGLCNIFLPSNLDPSMIGGARVYASLPSAAMPKFKEEMKALTSVHKRNSKI</sequence>
<keyword evidence="4" id="KW-1185">Reference proteome</keyword>
<dbReference type="EMBL" id="KN645072">
    <property type="protein sequence ID" value="KHN41487.1"/>
    <property type="molecule type" value="Genomic_DNA"/>
</dbReference>
<dbReference type="PANTHER" id="PTHR31147">
    <property type="entry name" value="ACYL TRANSFERASE 4"/>
    <property type="match status" value="1"/>
</dbReference>
<protein>
    <submittedName>
        <fullName evidence="3">Spermidine coumaroyl-CoA acyltransferase</fullName>
    </submittedName>
    <submittedName>
        <fullName evidence="2">Taxadien-5-alpha-ol O-acetyltransferase</fullName>
        <ecNumber evidence="2">2.3.1.133</ecNumber>
    </submittedName>
</protein>
<reference evidence="2" key="1">
    <citation type="submission" date="2014-07" db="EMBL/GenBank/DDBJ databases">
        <title>Identification of a novel salt tolerance gene in wild soybean by whole-genome sequencing.</title>
        <authorList>
            <person name="Lam H.-M."/>
            <person name="Qi X."/>
            <person name="Li M.-W."/>
            <person name="Liu X."/>
            <person name="Xie M."/>
            <person name="Ni M."/>
            <person name="Xu X."/>
        </authorList>
    </citation>
    <scope>NUCLEOTIDE SEQUENCE [LARGE SCALE GENOMIC DNA]</scope>
    <source>
        <tissue evidence="2">Root</tissue>
    </source>
</reference>
<reference evidence="3 4" key="2">
    <citation type="submission" date="2018-09" db="EMBL/GenBank/DDBJ databases">
        <title>A high-quality reference genome of wild soybean provides a powerful tool to mine soybean genomes.</title>
        <authorList>
            <person name="Xie M."/>
            <person name="Chung C.Y.L."/>
            <person name="Li M.-W."/>
            <person name="Wong F.-L."/>
            <person name="Chan T.-F."/>
            <person name="Lam H.-M."/>
        </authorList>
    </citation>
    <scope>NUCLEOTIDE SEQUENCE [LARGE SCALE GENOMIC DNA]</scope>
    <source>
        <strain evidence="4">cv. W05</strain>
        <tissue evidence="3">Hypocotyl of etiolated seedlings</tissue>
    </source>
</reference>
<dbReference type="Proteomes" id="UP000289340">
    <property type="component" value="Chromosome 13"/>
</dbReference>
<dbReference type="PANTHER" id="PTHR31147:SF25">
    <property type="entry name" value="HXXXD-TYPE ACYL-TRANSFERASE FAMILY PROTEIN"/>
    <property type="match status" value="1"/>
</dbReference>
<keyword evidence="2" id="KW-0808">Transferase</keyword>
<comment type="similarity">
    <text evidence="1">Belongs to the plant acyltransferase family.</text>
</comment>
<dbReference type="EC" id="2.3.1.133" evidence="2"/>
<evidence type="ECO:0000313" key="2">
    <source>
        <dbReference type="EMBL" id="KHN41487.1"/>
    </source>
</evidence>
<gene>
    <name evidence="3" type="ORF">D0Y65_035699</name>
    <name evidence="2" type="ORF">glysoja_044660</name>
</gene>
<evidence type="ECO:0000313" key="3">
    <source>
        <dbReference type="EMBL" id="RZB70864.1"/>
    </source>
</evidence>
<dbReference type="GO" id="GO:0047172">
    <property type="term" value="F:shikimate O-hydroxycinnamoyltransferase activity"/>
    <property type="evidence" value="ECO:0007669"/>
    <property type="project" value="UniProtKB-EC"/>
</dbReference>
<proteinExistence type="inferred from homology"/>
<dbReference type="Proteomes" id="UP000053555">
    <property type="component" value="Unassembled WGS sequence"/>
</dbReference>
<organism evidence="2">
    <name type="scientific">Glycine soja</name>
    <name type="common">Wild soybean</name>
    <dbReference type="NCBI Taxonomy" id="3848"/>
    <lineage>
        <taxon>Eukaryota</taxon>
        <taxon>Viridiplantae</taxon>
        <taxon>Streptophyta</taxon>
        <taxon>Embryophyta</taxon>
        <taxon>Tracheophyta</taxon>
        <taxon>Spermatophyta</taxon>
        <taxon>Magnoliopsida</taxon>
        <taxon>eudicotyledons</taxon>
        <taxon>Gunneridae</taxon>
        <taxon>Pentapetalae</taxon>
        <taxon>rosids</taxon>
        <taxon>fabids</taxon>
        <taxon>Fabales</taxon>
        <taxon>Fabaceae</taxon>
        <taxon>Papilionoideae</taxon>
        <taxon>50 kb inversion clade</taxon>
        <taxon>NPAAA clade</taxon>
        <taxon>indigoferoid/millettioid clade</taxon>
        <taxon>Phaseoleae</taxon>
        <taxon>Glycine</taxon>
        <taxon>Glycine subgen. Soja</taxon>
    </lineage>
</organism>
<evidence type="ECO:0000256" key="1">
    <source>
        <dbReference type="ARBA" id="ARBA00009861"/>
    </source>
</evidence>
<dbReference type="Pfam" id="PF02458">
    <property type="entry name" value="Transferase"/>
    <property type="match status" value="1"/>
</dbReference>
<dbReference type="EMBL" id="QZWG01000013">
    <property type="protein sequence ID" value="RZB70864.1"/>
    <property type="molecule type" value="Genomic_DNA"/>
</dbReference>
<dbReference type="Gene3D" id="3.30.559.10">
    <property type="entry name" value="Chloramphenicol acetyltransferase-like domain"/>
    <property type="match status" value="2"/>
</dbReference>
<evidence type="ECO:0000313" key="4">
    <source>
        <dbReference type="Proteomes" id="UP000289340"/>
    </source>
</evidence>
<dbReference type="AlphaFoldDB" id="A0A0B2SB50"/>